<keyword evidence="13" id="KW-1185">Reference proteome</keyword>
<comment type="subunit">
    <text evidence="4">Homodimer.</text>
</comment>
<dbReference type="SUPFAM" id="SSF54680">
    <property type="entry name" value="Pyrimidine nucleoside phosphorylase C-terminal domain"/>
    <property type="match status" value="1"/>
</dbReference>
<dbReference type="InterPro" id="IPR018090">
    <property type="entry name" value="Pyrmidine_PPas_bac/euk"/>
</dbReference>
<keyword evidence="7 12" id="KW-0328">Glycosyltransferase</keyword>
<evidence type="ECO:0000256" key="7">
    <source>
        <dbReference type="ARBA" id="ARBA00022676"/>
    </source>
</evidence>
<dbReference type="InterPro" id="IPR000053">
    <property type="entry name" value="Thymidine/pyrmidine_PPase"/>
</dbReference>
<evidence type="ECO:0000256" key="9">
    <source>
        <dbReference type="ARBA" id="ARBA00048453"/>
    </source>
</evidence>
<proteinExistence type="inferred from homology"/>
<comment type="function">
    <text evidence="2">Catalyzes phosphorolysis of the pyrimidine nucleosides uridine, thymidine and 2'-deoxyuridine with the formation of the corresponding pyrimidine base and ribose-1-phosphate.</text>
</comment>
<comment type="catalytic activity">
    <reaction evidence="10">
        <text>thymidine + phosphate = 2-deoxy-alpha-D-ribose 1-phosphate + thymine</text>
        <dbReference type="Rhea" id="RHEA:16037"/>
        <dbReference type="ChEBI" id="CHEBI:17748"/>
        <dbReference type="ChEBI" id="CHEBI:17821"/>
        <dbReference type="ChEBI" id="CHEBI:43474"/>
        <dbReference type="ChEBI" id="CHEBI:57259"/>
        <dbReference type="EC" id="2.4.2.2"/>
    </reaction>
</comment>
<evidence type="ECO:0000256" key="2">
    <source>
        <dbReference type="ARBA" id="ARBA00003877"/>
    </source>
</evidence>
<dbReference type="Pfam" id="PF02885">
    <property type="entry name" value="Glycos_trans_3N"/>
    <property type="match status" value="1"/>
</dbReference>
<dbReference type="InterPro" id="IPR013102">
    <property type="entry name" value="PYNP_C"/>
</dbReference>
<comment type="catalytic activity">
    <reaction evidence="9">
        <text>uridine + phosphate = alpha-D-ribose 1-phosphate + uracil</text>
        <dbReference type="Rhea" id="RHEA:24388"/>
        <dbReference type="ChEBI" id="CHEBI:16704"/>
        <dbReference type="ChEBI" id="CHEBI:17568"/>
        <dbReference type="ChEBI" id="CHEBI:43474"/>
        <dbReference type="ChEBI" id="CHEBI:57720"/>
        <dbReference type="EC" id="2.4.2.2"/>
    </reaction>
</comment>
<dbReference type="PANTHER" id="PTHR10515">
    <property type="entry name" value="THYMIDINE PHOSPHORYLASE"/>
    <property type="match status" value="1"/>
</dbReference>
<sequence>MDFQDIIIKKRDQQQLTSQEISFFIQGVTDGSLPDYQISALLMAILLNGMTPEETAVMTKEMANSGATFDLSSVPGFKVDKHSTGGVADTTTLILAPLVASVGVPVVKMSGRGLGFSGGTIDKLESIPGFRVDVTEEQALAYGRQSGIVLMSQTDNLTPADKKLYALRDVTGTVDSIPLIAASIMSKKIAAGADGIVLDVKCGSGAFMKTQEDARALAQVMVSMGRHVGRKVTAVISGMDQPLGMKIGNRLEVLEAIEVLKGHTKGDLLEVSLLLGAHMLLLANRVPTVEEGKALLAKQIENGQGLAKFRELLEQQGGDVRILSDESSLPLSPCALEVRAEQSGFITHMNTAKIGRASQETGAGRAYKGQPLDFGAGIVMEKRLGDPVEKGDLLATVYSGTAEKAASAAEILRSAISMGPETVSPPPLVLEIISE</sequence>
<evidence type="ECO:0000256" key="4">
    <source>
        <dbReference type="ARBA" id="ARBA00011738"/>
    </source>
</evidence>
<dbReference type="RefSeq" id="WP_205133902.1">
    <property type="nucleotide sequence ID" value="NZ_JACSNT010000010.1"/>
</dbReference>
<dbReference type="Pfam" id="PF07831">
    <property type="entry name" value="PYNP_C"/>
    <property type="match status" value="1"/>
</dbReference>
<feature type="domain" description="Pyrimidine nucleoside phosphorylase C-terminal" evidence="11">
    <location>
        <begin position="345"/>
        <end position="419"/>
    </location>
</feature>
<accession>A0ABS2G9U2</accession>
<dbReference type="Gene3D" id="3.90.1170.30">
    <property type="entry name" value="Pyrimidine nucleoside phosphorylase-like, C-terminal domain"/>
    <property type="match status" value="1"/>
</dbReference>
<dbReference type="Gene3D" id="1.20.970.10">
    <property type="entry name" value="Transferase, Pyrimidine Nucleoside Phosphorylase, Chain C"/>
    <property type="match status" value="1"/>
</dbReference>
<dbReference type="Pfam" id="PF00591">
    <property type="entry name" value="Glycos_transf_3"/>
    <property type="match status" value="1"/>
</dbReference>
<keyword evidence="8 12" id="KW-0808">Transferase</keyword>
<evidence type="ECO:0000259" key="11">
    <source>
        <dbReference type="SMART" id="SM00941"/>
    </source>
</evidence>
<evidence type="ECO:0000256" key="3">
    <source>
        <dbReference type="ARBA" id="ARBA00006915"/>
    </source>
</evidence>
<name>A0ABS2G9U2_9FIRM</name>
<dbReference type="InterPro" id="IPR017459">
    <property type="entry name" value="Glycosyl_Trfase_fam3_N_dom"/>
</dbReference>
<dbReference type="InterPro" id="IPR000312">
    <property type="entry name" value="Glycosyl_Trfase_fam3"/>
</dbReference>
<evidence type="ECO:0000313" key="12">
    <source>
        <dbReference type="EMBL" id="MBM6878229.1"/>
    </source>
</evidence>
<evidence type="ECO:0000256" key="1">
    <source>
        <dbReference type="ARBA" id="ARBA00001066"/>
    </source>
</evidence>
<dbReference type="EC" id="2.4.2.2" evidence="5"/>
<dbReference type="InterPro" id="IPR036566">
    <property type="entry name" value="PYNP-like_C_sf"/>
</dbReference>
<dbReference type="PANTHER" id="PTHR10515:SF0">
    <property type="entry name" value="THYMIDINE PHOSPHORYLASE"/>
    <property type="match status" value="1"/>
</dbReference>
<reference evidence="12 13" key="1">
    <citation type="journal article" date="2021" name="Sci. Rep.">
        <title>The distribution of antibiotic resistance genes in chicken gut microbiota commensals.</title>
        <authorList>
            <person name="Juricova H."/>
            <person name="Matiasovicova J."/>
            <person name="Kubasova T."/>
            <person name="Cejkova D."/>
            <person name="Rychlik I."/>
        </authorList>
    </citation>
    <scope>NUCLEOTIDE SEQUENCE [LARGE SCALE GENOMIC DNA]</scope>
    <source>
        <strain evidence="12 13">An431b</strain>
    </source>
</reference>
<dbReference type="NCBIfam" id="TIGR02644">
    <property type="entry name" value="Y_phosphoryl"/>
    <property type="match status" value="1"/>
</dbReference>
<evidence type="ECO:0000256" key="5">
    <source>
        <dbReference type="ARBA" id="ARBA00011889"/>
    </source>
</evidence>
<comment type="caution">
    <text evidence="12">The sequence shown here is derived from an EMBL/GenBank/DDBJ whole genome shotgun (WGS) entry which is preliminary data.</text>
</comment>
<protein>
    <recommendedName>
        <fullName evidence="6">Pyrimidine-nucleoside phosphorylase</fullName>
        <ecNumber evidence="5">2.4.2.2</ecNumber>
    </recommendedName>
</protein>
<dbReference type="PIRSF" id="PIRSF000478">
    <property type="entry name" value="TP_PyNP"/>
    <property type="match status" value="1"/>
</dbReference>
<organism evidence="12 13">
    <name type="scientific">Anaerotignum lactatifermentans</name>
    <dbReference type="NCBI Taxonomy" id="160404"/>
    <lineage>
        <taxon>Bacteria</taxon>
        <taxon>Bacillati</taxon>
        <taxon>Bacillota</taxon>
        <taxon>Clostridia</taxon>
        <taxon>Lachnospirales</taxon>
        <taxon>Anaerotignaceae</taxon>
        <taxon>Anaerotignum</taxon>
    </lineage>
</organism>
<comment type="similarity">
    <text evidence="3">Belongs to the thymidine/pyrimidine-nucleoside phosphorylase family.</text>
</comment>
<evidence type="ECO:0000256" key="10">
    <source>
        <dbReference type="ARBA" id="ARBA00048525"/>
    </source>
</evidence>
<dbReference type="GO" id="GO:0009032">
    <property type="term" value="F:thymidine phosphorylase activity"/>
    <property type="evidence" value="ECO:0007669"/>
    <property type="project" value="UniProtKB-EC"/>
</dbReference>
<dbReference type="InterPro" id="IPR035902">
    <property type="entry name" value="Nuc_phospho_transferase"/>
</dbReference>
<evidence type="ECO:0000256" key="8">
    <source>
        <dbReference type="ARBA" id="ARBA00022679"/>
    </source>
</evidence>
<evidence type="ECO:0000256" key="6">
    <source>
        <dbReference type="ARBA" id="ARBA00014680"/>
    </source>
</evidence>
<dbReference type="EMBL" id="JACSNV010000011">
    <property type="protein sequence ID" value="MBM6878229.1"/>
    <property type="molecule type" value="Genomic_DNA"/>
</dbReference>
<dbReference type="SMART" id="SM00941">
    <property type="entry name" value="PYNP_C"/>
    <property type="match status" value="1"/>
</dbReference>
<gene>
    <name evidence="12" type="ORF">H9X83_08670</name>
</gene>
<dbReference type="Proteomes" id="UP000729290">
    <property type="component" value="Unassembled WGS sequence"/>
</dbReference>
<dbReference type="SUPFAM" id="SSF52418">
    <property type="entry name" value="Nucleoside phosphorylase/phosphoribosyltransferase catalytic domain"/>
    <property type="match status" value="1"/>
</dbReference>
<dbReference type="Gene3D" id="3.40.1030.10">
    <property type="entry name" value="Nucleoside phosphorylase/phosphoribosyltransferase catalytic domain"/>
    <property type="match status" value="1"/>
</dbReference>
<evidence type="ECO:0000313" key="13">
    <source>
        <dbReference type="Proteomes" id="UP000729290"/>
    </source>
</evidence>
<comment type="catalytic activity">
    <reaction evidence="1">
        <text>2'-deoxyuridine + phosphate = 2-deoxy-alpha-D-ribose 1-phosphate + uracil</text>
        <dbReference type="Rhea" id="RHEA:22824"/>
        <dbReference type="ChEBI" id="CHEBI:16450"/>
        <dbReference type="ChEBI" id="CHEBI:17568"/>
        <dbReference type="ChEBI" id="CHEBI:43474"/>
        <dbReference type="ChEBI" id="CHEBI:57259"/>
        <dbReference type="EC" id="2.4.2.2"/>
    </reaction>
</comment>
<dbReference type="NCBIfam" id="NF004490">
    <property type="entry name" value="PRK05820.1"/>
    <property type="match status" value="1"/>
</dbReference>
<dbReference type="InterPro" id="IPR036320">
    <property type="entry name" value="Glycosyl_Trfase_fam3_N_dom_sf"/>
</dbReference>
<dbReference type="SUPFAM" id="SSF47648">
    <property type="entry name" value="Nucleoside phosphorylase/phosphoribosyltransferase N-terminal domain"/>
    <property type="match status" value="1"/>
</dbReference>